<evidence type="ECO:0000313" key="8">
    <source>
        <dbReference type="Proteomes" id="UP000181969"/>
    </source>
</evidence>
<evidence type="ECO:0000259" key="6">
    <source>
        <dbReference type="SMART" id="SM00872"/>
    </source>
</evidence>
<dbReference type="AlphaFoldDB" id="A0A1I4GLV4"/>
<reference evidence="7 8" key="1">
    <citation type="submission" date="2016-10" db="EMBL/GenBank/DDBJ databases">
        <authorList>
            <person name="de Groot N.N."/>
        </authorList>
    </citation>
    <scope>NUCLEOTIDE SEQUENCE [LARGE SCALE GENOMIC DNA]</scope>
    <source>
        <strain evidence="7 8">M79</strain>
    </source>
</reference>
<dbReference type="InterPro" id="IPR011013">
    <property type="entry name" value="Gal_mutarotase_sf_dom"/>
</dbReference>
<keyword evidence="5" id="KW-0175">Coiled coil</keyword>
<dbReference type="GO" id="GO:0030246">
    <property type="term" value="F:carbohydrate binding"/>
    <property type="evidence" value="ECO:0007669"/>
    <property type="project" value="InterPro"/>
</dbReference>
<dbReference type="InterPro" id="IPR011330">
    <property type="entry name" value="Glyco_hydro/deAcase_b/a-brl"/>
</dbReference>
<evidence type="ECO:0000256" key="5">
    <source>
        <dbReference type="SAM" id="Coils"/>
    </source>
</evidence>
<keyword evidence="4" id="KW-0326">Glycosidase</keyword>
<evidence type="ECO:0000256" key="1">
    <source>
        <dbReference type="ARBA" id="ARBA00009792"/>
    </source>
</evidence>
<feature type="coiled-coil region" evidence="5">
    <location>
        <begin position="225"/>
        <end position="255"/>
    </location>
</feature>
<feature type="domain" description="Glycoside hydrolase family 38 central" evidence="6">
    <location>
        <begin position="268"/>
        <end position="346"/>
    </location>
</feature>
<gene>
    <name evidence="7" type="ORF">SAMN05216438_104139</name>
</gene>
<dbReference type="OrthoDB" id="9764050at2"/>
<dbReference type="InterPro" id="IPR000602">
    <property type="entry name" value="Glyco_hydro_38_N"/>
</dbReference>
<dbReference type="InterPro" id="IPR027291">
    <property type="entry name" value="Glyco_hydro_38_N_sf"/>
</dbReference>
<protein>
    <submittedName>
        <fullName evidence="7">Mannosylglycerate hydrolase</fullName>
    </submittedName>
</protein>
<dbReference type="Gene3D" id="2.60.40.1180">
    <property type="entry name" value="Golgi alpha-mannosidase II"/>
    <property type="match status" value="1"/>
</dbReference>
<dbReference type="SUPFAM" id="SSF88688">
    <property type="entry name" value="Families 57/38 glycoside transferase middle domain"/>
    <property type="match status" value="1"/>
</dbReference>
<dbReference type="InterPro" id="IPR011682">
    <property type="entry name" value="Glyco_hydro_38_C"/>
</dbReference>
<dbReference type="RefSeq" id="WP_074751005.1">
    <property type="nucleotide sequence ID" value="NZ_FOTJ01000004.1"/>
</dbReference>
<dbReference type="Pfam" id="PF01074">
    <property type="entry name" value="Glyco_hydro_38N"/>
    <property type="match status" value="1"/>
</dbReference>
<dbReference type="GO" id="GO:0004559">
    <property type="term" value="F:alpha-mannosidase activity"/>
    <property type="evidence" value="ECO:0007669"/>
    <property type="project" value="InterPro"/>
</dbReference>
<keyword evidence="3 7" id="KW-0378">Hydrolase</keyword>
<dbReference type="EMBL" id="FOTJ01000004">
    <property type="protein sequence ID" value="SFL31028.1"/>
    <property type="molecule type" value="Genomic_DNA"/>
</dbReference>
<evidence type="ECO:0000256" key="4">
    <source>
        <dbReference type="ARBA" id="ARBA00023295"/>
    </source>
</evidence>
<dbReference type="GO" id="GO:0046872">
    <property type="term" value="F:metal ion binding"/>
    <property type="evidence" value="ECO:0007669"/>
    <property type="project" value="UniProtKB-KW"/>
</dbReference>
<evidence type="ECO:0000313" key="7">
    <source>
        <dbReference type="EMBL" id="SFL31028.1"/>
    </source>
</evidence>
<dbReference type="Proteomes" id="UP000181969">
    <property type="component" value="Unassembled WGS sequence"/>
</dbReference>
<dbReference type="CDD" id="cd10815">
    <property type="entry name" value="GH38N_AMII_EcMngB_like"/>
    <property type="match status" value="1"/>
</dbReference>
<dbReference type="SMART" id="SM00872">
    <property type="entry name" value="Alpha-mann_mid"/>
    <property type="match status" value="1"/>
</dbReference>
<evidence type="ECO:0000256" key="3">
    <source>
        <dbReference type="ARBA" id="ARBA00022801"/>
    </source>
</evidence>
<organism evidence="7 8">
    <name type="scientific">Lactococcus garvieae</name>
    <dbReference type="NCBI Taxonomy" id="1363"/>
    <lineage>
        <taxon>Bacteria</taxon>
        <taxon>Bacillati</taxon>
        <taxon>Bacillota</taxon>
        <taxon>Bacilli</taxon>
        <taxon>Lactobacillales</taxon>
        <taxon>Streptococcaceae</taxon>
        <taxon>Lactococcus</taxon>
    </lineage>
</organism>
<dbReference type="Pfam" id="PF07748">
    <property type="entry name" value="Glyco_hydro_38C"/>
    <property type="match status" value="1"/>
</dbReference>
<evidence type="ECO:0000256" key="2">
    <source>
        <dbReference type="ARBA" id="ARBA00022723"/>
    </source>
</evidence>
<dbReference type="Gene3D" id="2.70.98.30">
    <property type="entry name" value="Golgi alpha-mannosidase II, domain 4"/>
    <property type="match status" value="1"/>
</dbReference>
<name>A0A1I4GLV4_9LACT</name>
<dbReference type="GO" id="GO:0006013">
    <property type="term" value="P:mannose metabolic process"/>
    <property type="evidence" value="ECO:0007669"/>
    <property type="project" value="InterPro"/>
</dbReference>
<dbReference type="Gene3D" id="3.20.110.10">
    <property type="entry name" value="Glycoside hydrolase 38, N terminal domain"/>
    <property type="match status" value="1"/>
</dbReference>
<dbReference type="InterPro" id="IPR037094">
    <property type="entry name" value="Glyco_hydro_38_cen_sf"/>
</dbReference>
<dbReference type="InterPro" id="IPR013780">
    <property type="entry name" value="Glyco_hydro_b"/>
</dbReference>
<dbReference type="PANTHER" id="PTHR46017">
    <property type="entry name" value="ALPHA-MANNOSIDASE 2C1"/>
    <property type="match status" value="1"/>
</dbReference>
<dbReference type="Gene3D" id="1.20.1270.50">
    <property type="entry name" value="Glycoside hydrolase family 38, central domain"/>
    <property type="match status" value="1"/>
</dbReference>
<sequence>MKKKVHVIHHTHWDLEWYFTHNESFVQLAYHLDEVMNALENNEISYYLLDGQMSILDDYLQSFPEQKGRIKKLVQAQKLWIGPWYTQTDELIISGESIVRNLTLGMELAEDLGGYMNIGYLPDSFGQSKDMPKIYQGLGIDRTVFWRGLPQEKTRDREFYWQAEDGSKVLASNIKDGYFVGVGLIHSDQAQELMTQIEDGAVGEYLVLPVGGDQRYVDFNLRERIDFYNQKLKDYELKESNYEELFSELEKEELLTIEGEFISSSVSKIHRSIYSSRYDHKYLNDKLERRMIYQVEPLVLMAEKLGIANKQGLINRIWKLLAKNQAHDSAGGCNSDKTNRIIRERFIEADQLSYSMVDYLTRKISESQKKVCEHQVSIFNTLPWEVTKTVNIKVSTEFKNIQLKNTAGEALSFDVLARKKEYSGEIRREETAQDLDKYYYIHELIVEATIPALSFVNYYVEEAQKSNKVINEAKQDYIENDYYKLSYKKGQLHLFDKKMKQCYDNILTFEDGGDEGDTYDYSPAHVDRVFDLTLEGSERNIFCGEYYQELLLTGTWELPKDLKDRAEGICQQKQDYELKITLKKGSKHLECHLTIDNQVLDHRMRAVINLPFANRYSYTDTPFGTVKREAEDPHLKDWQEIGWREEPTAIYPMLKWVNVHNGKNSWTVFAKGIKEYQLIGENYRQLALTLFRSVGFLGRPDLLRRPGVASGNAFKYIPTPDSQLLEKLTFKFAINLEQDYNPARLAQGYLDYALSLPYYQIQSLNLFTTTLKYFVSNPLKEKISSPKNISLKAPDLVFSSLRKNNLYGGWDLRVYNPSTQAVQGENFILSEQELCYEFVDLKGIALTERQKNSKINLGDFRAGQIKTVHFID</sequence>
<dbReference type="SUPFAM" id="SSF74650">
    <property type="entry name" value="Galactose mutarotase-like"/>
    <property type="match status" value="1"/>
</dbReference>
<accession>A0A1I4GLV4</accession>
<dbReference type="PANTHER" id="PTHR46017:SF2">
    <property type="entry name" value="MANNOSYLGLYCERATE HYDROLASE"/>
    <property type="match status" value="1"/>
</dbReference>
<proteinExistence type="inferred from homology"/>
<dbReference type="Pfam" id="PF09261">
    <property type="entry name" value="Alpha-mann_mid"/>
    <property type="match status" value="1"/>
</dbReference>
<dbReference type="InterPro" id="IPR028995">
    <property type="entry name" value="Glyco_hydro_57/38_cen_sf"/>
</dbReference>
<keyword evidence="2" id="KW-0479">Metal-binding</keyword>
<dbReference type="GO" id="GO:0009313">
    <property type="term" value="P:oligosaccharide catabolic process"/>
    <property type="evidence" value="ECO:0007669"/>
    <property type="project" value="TreeGrafter"/>
</dbReference>
<comment type="similarity">
    <text evidence="1">Belongs to the glycosyl hydrolase 38 family.</text>
</comment>
<dbReference type="SUPFAM" id="SSF88713">
    <property type="entry name" value="Glycoside hydrolase/deacetylase"/>
    <property type="match status" value="1"/>
</dbReference>
<dbReference type="InterPro" id="IPR015341">
    <property type="entry name" value="Glyco_hydro_38_cen"/>
</dbReference>